<accession>A0A0L0F570</accession>
<feature type="non-terminal residue" evidence="1">
    <location>
        <position position="1"/>
    </location>
</feature>
<proteinExistence type="predicted"/>
<reference evidence="1 2" key="1">
    <citation type="submission" date="2011-02" db="EMBL/GenBank/DDBJ databases">
        <title>The Genome Sequence of Sphaeroforma arctica JP610.</title>
        <authorList>
            <consortium name="The Broad Institute Genome Sequencing Platform"/>
            <person name="Russ C."/>
            <person name="Cuomo C."/>
            <person name="Young S.K."/>
            <person name="Zeng Q."/>
            <person name="Gargeya S."/>
            <person name="Alvarado L."/>
            <person name="Berlin A."/>
            <person name="Chapman S.B."/>
            <person name="Chen Z."/>
            <person name="Freedman E."/>
            <person name="Gellesch M."/>
            <person name="Goldberg J."/>
            <person name="Griggs A."/>
            <person name="Gujja S."/>
            <person name="Heilman E."/>
            <person name="Heiman D."/>
            <person name="Howarth C."/>
            <person name="Mehta T."/>
            <person name="Neiman D."/>
            <person name="Pearson M."/>
            <person name="Roberts A."/>
            <person name="Saif S."/>
            <person name="Shea T."/>
            <person name="Shenoy N."/>
            <person name="Sisk P."/>
            <person name="Stolte C."/>
            <person name="Sykes S."/>
            <person name="White J."/>
            <person name="Yandava C."/>
            <person name="Burger G."/>
            <person name="Gray M.W."/>
            <person name="Holland P.W.H."/>
            <person name="King N."/>
            <person name="Lang F.B.F."/>
            <person name="Roger A.J."/>
            <person name="Ruiz-Trillo I."/>
            <person name="Haas B."/>
            <person name="Nusbaum C."/>
            <person name="Birren B."/>
        </authorList>
    </citation>
    <scope>NUCLEOTIDE SEQUENCE [LARGE SCALE GENOMIC DNA]</scope>
    <source>
        <strain evidence="1 2">JP610</strain>
    </source>
</reference>
<dbReference type="Gene3D" id="3.60.21.70">
    <property type="entry name" value="PhoD-like phosphatase"/>
    <property type="match status" value="1"/>
</dbReference>
<dbReference type="PANTHER" id="PTHR33987:SF1">
    <property type="entry name" value="CALCINEURIN-LIKE METALLO-PHOSPHOESTERASE SUPERFAMILY PROTEIN"/>
    <property type="match status" value="1"/>
</dbReference>
<evidence type="ECO:0008006" key="3">
    <source>
        <dbReference type="Google" id="ProtNLM"/>
    </source>
</evidence>
<keyword evidence="2" id="KW-1185">Reference proteome</keyword>
<dbReference type="Proteomes" id="UP000054560">
    <property type="component" value="Unassembled WGS sequence"/>
</dbReference>
<organism evidence="1 2">
    <name type="scientific">Sphaeroforma arctica JP610</name>
    <dbReference type="NCBI Taxonomy" id="667725"/>
    <lineage>
        <taxon>Eukaryota</taxon>
        <taxon>Ichthyosporea</taxon>
        <taxon>Ichthyophonida</taxon>
        <taxon>Sphaeroforma</taxon>
    </lineage>
</organism>
<gene>
    <name evidence="1" type="ORF">SARC_15595</name>
</gene>
<dbReference type="GeneID" id="25916099"/>
<protein>
    <recommendedName>
        <fullName evidence="3">PhoD-like phosphatase metallophosphatase domain-containing protein</fullName>
    </recommendedName>
</protein>
<sequence length="104" mass="11937">GLPPLRHSLFVYSSFIQLDILQEKWDLQKIKPGYKQLIDSRTQVLGTWDDHDYGQNDGGHEYSNKSTSQTQFLNFLDEPEDSVRWQREGVYASYAYGTVTGACS</sequence>
<dbReference type="STRING" id="667725.A0A0L0F570"/>
<evidence type="ECO:0000313" key="2">
    <source>
        <dbReference type="Proteomes" id="UP000054560"/>
    </source>
</evidence>
<dbReference type="RefSeq" id="XP_014145762.1">
    <property type="nucleotide sequence ID" value="XM_014290287.1"/>
</dbReference>
<name>A0A0L0F570_9EUKA</name>
<dbReference type="OrthoDB" id="10266805at2759"/>
<dbReference type="AlphaFoldDB" id="A0A0L0F570"/>
<dbReference type="InterPro" id="IPR038607">
    <property type="entry name" value="PhoD-like_sf"/>
</dbReference>
<dbReference type="EMBL" id="KQ247986">
    <property type="protein sequence ID" value="KNC71860.1"/>
    <property type="molecule type" value="Genomic_DNA"/>
</dbReference>
<evidence type="ECO:0000313" key="1">
    <source>
        <dbReference type="EMBL" id="KNC71860.1"/>
    </source>
</evidence>
<dbReference type="PANTHER" id="PTHR33987">
    <property type="entry name" value="CALCINEURIN-LIKE METALLO-PHOSPHOESTERASE SUPERFAMILY PROTEIN"/>
    <property type="match status" value="1"/>
</dbReference>